<organism evidence="3 4">
    <name type="scientific">Haemaphysalis longicornis</name>
    <name type="common">Bush tick</name>
    <dbReference type="NCBI Taxonomy" id="44386"/>
    <lineage>
        <taxon>Eukaryota</taxon>
        <taxon>Metazoa</taxon>
        <taxon>Ecdysozoa</taxon>
        <taxon>Arthropoda</taxon>
        <taxon>Chelicerata</taxon>
        <taxon>Arachnida</taxon>
        <taxon>Acari</taxon>
        <taxon>Parasitiformes</taxon>
        <taxon>Ixodida</taxon>
        <taxon>Ixodoidea</taxon>
        <taxon>Ixodidae</taxon>
        <taxon>Haemaphysalinae</taxon>
        <taxon>Haemaphysalis</taxon>
    </lineage>
</organism>
<feature type="coiled-coil region" evidence="1">
    <location>
        <begin position="217"/>
        <end position="244"/>
    </location>
</feature>
<evidence type="ECO:0000313" key="4">
    <source>
        <dbReference type="Proteomes" id="UP000821853"/>
    </source>
</evidence>
<dbReference type="VEuPathDB" id="VectorBase:HLOH_059321"/>
<keyword evidence="1" id="KW-0175">Coiled coil</keyword>
<reference evidence="3 4" key="1">
    <citation type="journal article" date="2020" name="Cell">
        <title>Large-Scale Comparative Analyses of Tick Genomes Elucidate Their Genetic Diversity and Vector Capacities.</title>
        <authorList>
            <consortium name="Tick Genome and Microbiome Consortium (TIGMIC)"/>
            <person name="Jia N."/>
            <person name="Wang J."/>
            <person name="Shi W."/>
            <person name="Du L."/>
            <person name="Sun Y."/>
            <person name="Zhan W."/>
            <person name="Jiang J.F."/>
            <person name="Wang Q."/>
            <person name="Zhang B."/>
            <person name="Ji P."/>
            <person name="Bell-Sakyi L."/>
            <person name="Cui X.M."/>
            <person name="Yuan T.T."/>
            <person name="Jiang B.G."/>
            <person name="Yang W.F."/>
            <person name="Lam T.T."/>
            <person name="Chang Q.C."/>
            <person name="Ding S.J."/>
            <person name="Wang X.J."/>
            <person name="Zhu J.G."/>
            <person name="Ruan X.D."/>
            <person name="Zhao L."/>
            <person name="Wei J.T."/>
            <person name="Ye R.Z."/>
            <person name="Que T.C."/>
            <person name="Du C.H."/>
            <person name="Zhou Y.H."/>
            <person name="Cheng J.X."/>
            <person name="Dai P.F."/>
            <person name="Guo W.B."/>
            <person name="Han X.H."/>
            <person name="Huang E.J."/>
            <person name="Li L.F."/>
            <person name="Wei W."/>
            <person name="Gao Y.C."/>
            <person name="Liu J.Z."/>
            <person name="Shao H.Z."/>
            <person name="Wang X."/>
            <person name="Wang C.C."/>
            <person name="Yang T.C."/>
            <person name="Huo Q.B."/>
            <person name="Li W."/>
            <person name="Chen H.Y."/>
            <person name="Chen S.E."/>
            <person name="Zhou L.G."/>
            <person name="Ni X.B."/>
            <person name="Tian J.H."/>
            <person name="Sheng Y."/>
            <person name="Liu T."/>
            <person name="Pan Y.S."/>
            <person name="Xia L.Y."/>
            <person name="Li J."/>
            <person name="Zhao F."/>
            <person name="Cao W.C."/>
        </authorList>
    </citation>
    <scope>NUCLEOTIDE SEQUENCE [LARGE SCALE GENOMIC DNA]</scope>
    <source>
        <strain evidence="3">HaeL-2018</strain>
    </source>
</reference>
<gene>
    <name evidence="3" type="ORF">HPB48_000770</name>
</gene>
<keyword evidence="4" id="KW-1185">Reference proteome</keyword>
<evidence type="ECO:0000256" key="1">
    <source>
        <dbReference type="SAM" id="Coils"/>
    </source>
</evidence>
<dbReference type="PANTHER" id="PTHR37558">
    <property type="entry name" value="HTH CENPB-TYPE DOMAIN-CONTAINING PROTEIN"/>
    <property type="match status" value="1"/>
</dbReference>
<dbReference type="EMBL" id="JABSTR010000005">
    <property type="protein sequence ID" value="KAH9372132.1"/>
    <property type="molecule type" value="Genomic_DNA"/>
</dbReference>
<accession>A0A9J6GCM1</accession>
<dbReference type="OMA" id="GQTIARW"/>
<dbReference type="OrthoDB" id="72637at2759"/>
<feature type="compositionally biased region" description="Basic and acidic residues" evidence="2">
    <location>
        <begin position="139"/>
        <end position="148"/>
    </location>
</feature>
<sequence>MDPNDEARVPATRRRFTLADDIVLLNEVVNIRPFMDLSRWAEVAENVSRTTGKTFTVRGVRERFDSILAHLIKNDRENLRKSGTEEQYSIRDVLLQDVWDLWREYGYKPKMLLRRSQSGAGGPPGSPAGTPGRRGQNTKRRDTAIASSARERLALGAYEKRLRTMLQETGAPGDETDAGQRTQKESTMDYFSQRTAKELEVRNRELSLAEQRLALDQQRFQLEMRKYEDAQQHAREERARADQQHAAMMQLLSGLIQAIRK</sequence>
<protein>
    <submittedName>
        <fullName evidence="3">Uncharacterized protein</fullName>
    </submittedName>
</protein>
<dbReference type="PANTHER" id="PTHR37558:SF1">
    <property type="entry name" value="HTH CENPB-TYPE DOMAIN-CONTAINING PROTEIN"/>
    <property type="match status" value="1"/>
</dbReference>
<feature type="region of interest" description="Disordered" evidence="2">
    <location>
        <begin position="114"/>
        <end position="148"/>
    </location>
</feature>
<dbReference type="AlphaFoldDB" id="A0A9J6GCM1"/>
<comment type="caution">
    <text evidence="3">The sequence shown here is derived from an EMBL/GenBank/DDBJ whole genome shotgun (WGS) entry which is preliminary data.</text>
</comment>
<proteinExistence type="predicted"/>
<name>A0A9J6GCM1_HAELO</name>
<dbReference type="Proteomes" id="UP000821853">
    <property type="component" value="Chromosome 3"/>
</dbReference>
<evidence type="ECO:0000313" key="3">
    <source>
        <dbReference type="EMBL" id="KAH9372132.1"/>
    </source>
</evidence>
<evidence type="ECO:0000256" key="2">
    <source>
        <dbReference type="SAM" id="MobiDB-lite"/>
    </source>
</evidence>